<evidence type="ECO:0000256" key="6">
    <source>
        <dbReference type="ARBA" id="ARBA00022729"/>
    </source>
</evidence>
<dbReference type="InterPro" id="IPR001702">
    <property type="entry name" value="Porin_Gram-ve"/>
</dbReference>
<keyword evidence="4" id="KW-1134">Transmembrane beta strand</keyword>
<dbReference type="InterPro" id="IPR023614">
    <property type="entry name" value="Porin_dom_sf"/>
</dbReference>
<reference evidence="13 14" key="1">
    <citation type="submission" date="2016-11" db="EMBL/GenBank/DDBJ databases">
        <title>Mixed transmission modes and dynamic genome evolution in an obligate animal-bacterial symbiosis.</title>
        <authorList>
            <person name="Russell S.L."/>
            <person name="Corbett-Detig R.B."/>
            <person name="Cavanaugh C.M."/>
        </authorList>
    </citation>
    <scope>NUCLEOTIDE SEQUENCE [LARGE SCALE GENOMIC DNA]</scope>
    <source>
        <strain evidence="13">MA-KB16</strain>
    </source>
</reference>
<evidence type="ECO:0000256" key="9">
    <source>
        <dbReference type="ARBA" id="ARBA00023136"/>
    </source>
</evidence>
<evidence type="ECO:0000256" key="3">
    <source>
        <dbReference type="ARBA" id="ARBA00022448"/>
    </source>
</evidence>
<evidence type="ECO:0000256" key="8">
    <source>
        <dbReference type="ARBA" id="ARBA00023114"/>
    </source>
</evidence>
<dbReference type="PANTHER" id="PTHR34501">
    <property type="entry name" value="PROTEIN YDDL-RELATED"/>
    <property type="match status" value="1"/>
</dbReference>
<keyword evidence="5" id="KW-0812">Transmembrane</keyword>
<feature type="signal peptide" evidence="11">
    <location>
        <begin position="1"/>
        <end position="21"/>
    </location>
</feature>
<comment type="caution">
    <text evidence="13">The sequence shown here is derived from an EMBL/GenBank/DDBJ whole genome shotgun (WGS) entry which is preliminary data.</text>
</comment>
<evidence type="ECO:0000256" key="7">
    <source>
        <dbReference type="ARBA" id="ARBA00023065"/>
    </source>
</evidence>
<evidence type="ECO:0000256" key="11">
    <source>
        <dbReference type="SAM" id="SignalP"/>
    </source>
</evidence>
<evidence type="ECO:0000256" key="2">
    <source>
        <dbReference type="ARBA" id="ARBA00011233"/>
    </source>
</evidence>
<feature type="chain" id="PRO_5030034366" description="Porin domain-containing protein" evidence="11">
    <location>
        <begin position="22"/>
        <end position="319"/>
    </location>
</feature>
<proteinExistence type="predicted"/>
<dbReference type="Pfam" id="PF13609">
    <property type="entry name" value="Porin_4"/>
    <property type="match status" value="1"/>
</dbReference>
<dbReference type="PRINTS" id="PR00182">
    <property type="entry name" value="ECOLNEIPORIN"/>
</dbReference>
<dbReference type="GO" id="GO:0034220">
    <property type="term" value="P:monoatomic ion transmembrane transport"/>
    <property type="evidence" value="ECO:0007669"/>
    <property type="project" value="InterPro"/>
</dbReference>
<sequence>MKKSIIAAAIAVAVAAPAANAGVTLYGKVHVSIDYTHHDFNSDYDGIWGVYSRASRIGFKGTEDLGNGLSLIWKAETGYDFSDGGAWDSSGRNAYIGLTGDWGTFLYGRHDGPYKMAWYSTGIDMMGDTIMDANGLASVEENRFSNAIAYVSPNMNGLTFAAAIVPGEGTNNATGLTDGISVGVMYSNNGLKLAAAYEDEGDLGDNADDNDRFMIGAGYTMNASSIAANYVDDDEDDEKSLNVSGSYSFGNNKLVLAYGHEDNDGGSDDVSWGVGLTHALSKRTTAYAAYASTDEEDTLEMKTEMDATSGFSIGLIHNF</sequence>
<protein>
    <recommendedName>
        <fullName evidence="12">Porin domain-containing protein</fullName>
    </recommendedName>
</protein>
<dbReference type="GO" id="GO:0046930">
    <property type="term" value="C:pore complex"/>
    <property type="evidence" value="ECO:0007669"/>
    <property type="project" value="UniProtKB-KW"/>
</dbReference>
<evidence type="ECO:0000313" key="13">
    <source>
        <dbReference type="EMBL" id="OOY36271.1"/>
    </source>
</evidence>
<dbReference type="PRINTS" id="PR00184">
    <property type="entry name" value="NEISSPPORIN"/>
</dbReference>
<accession>A0A1T2CN65</accession>
<keyword evidence="3" id="KW-0813">Transport</keyword>
<keyword evidence="9" id="KW-0472">Membrane</keyword>
<dbReference type="EMBL" id="MPNX01000001">
    <property type="protein sequence ID" value="OOY36271.1"/>
    <property type="molecule type" value="Genomic_DNA"/>
</dbReference>
<organism evidence="13 14">
    <name type="scientific">Solemya velum gill symbiont</name>
    <dbReference type="NCBI Taxonomy" id="2340"/>
    <lineage>
        <taxon>Bacteria</taxon>
        <taxon>Pseudomonadati</taxon>
        <taxon>Pseudomonadota</taxon>
        <taxon>Gammaproteobacteria</taxon>
        <taxon>sulfur-oxidizing symbionts</taxon>
    </lineage>
</organism>
<dbReference type="SUPFAM" id="SSF56935">
    <property type="entry name" value="Porins"/>
    <property type="match status" value="1"/>
</dbReference>
<comment type="subunit">
    <text evidence="2">Homotrimer.</text>
</comment>
<evidence type="ECO:0000259" key="12">
    <source>
        <dbReference type="Pfam" id="PF13609"/>
    </source>
</evidence>
<name>A0A1T2CN65_SOVGS</name>
<evidence type="ECO:0000256" key="1">
    <source>
        <dbReference type="ARBA" id="ARBA00004571"/>
    </source>
</evidence>
<keyword evidence="6 11" id="KW-0732">Signal</keyword>
<keyword evidence="7" id="KW-0406">Ion transport</keyword>
<dbReference type="Gene3D" id="2.40.160.10">
    <property type="entry name" value="Porin"/>
    <property type="match status" value="1"/>
</dbReference>
<evidence type="ECO:0000313" key="14">
    <source>
        <dbReference type="Proteomes" id="UP000190962"/>
    </source>
</evidence>
<dbReference type="PANTHER" id="PTHR34501:SF9">
    <property type="entry name" value="MAJOR OUTER MEMBRANE PROTEIN P.IA"/>
    <property type="match status" value="1"/>
</dbReference>
<dbReference type="InterPro" id="IPR050298">
    <property type="entry name" value="Gram-neg_bact_OMP"/>
</dbReference>
<dbReference type="InterPro" id="IPR033900">
    <property type="entry name" value="Gram_neg_porin_domain"/>
</dbReference>
<dbReference type="CDD" id="cd00342">
    <property type="entry name" value="gram_neg_porins"/>
    <property type="match status" value="1"/>
</dbReference>
<dbReference type="RefSeq" id="WP_195910499.1">
    <property type="nucleotide sequence ID" value="NZ_MPNX01000001.1"/>
</dbReference>
<dbReference type="InterPro" id="IPR002299">
    <property type="entry name" value="Porin_Neis"/>
</dbReference>
<evidence type="ECO:0000256" key="5">
    <source>
        <dbReference type="ARBA" id="ARBA00022692"/>
    </source>
</evidence>
<feature type="domain" description="Porin" evidence="12">
    <location>
        <begin position="8"/>
        <end position="297"/>
    </location>
</feature>
<dbReference type="GO" id="GO:0009279">
    <property type="term" value="C:cell outer membrane"/>
    <property type="evidence" value="ECO:0007669"/>
    <property type="project" value="UniProtKB-SubCell"/>
</dbReference>
<keyword evidence="8" id="KW-0626">Porin</keyword>
<keyword evidence="10" id="KW-0998">Cell outer membrane</keyword>
<evidence type="ECO:0000256" key="4">
    <source>
        <dbReference type="ARBA" id="ARBA00022452"/>
    </source>
</evidence>
<gene>
    <name evidence="13" type="ORF">BOV88_01405</name>
</gene>
<evidence type="ECO:0000256" key="10">
    <source>
        <dbReference type="ARBA" id="ARBA00023237"/>
    </source>
</evidence>
<dbReference type="GO" id="GO:0015288">
    <property type="term" value="F:porin activity"/>
    <property type="evidence" value="ECO:0007669"/>
    <property type="project" value="UniProtKB-KW"/>
</dbReference>
<dbReference type="AlphaFoldDB" id="A0A1T2CN65"/>
<dbReference type="Proteomes" id="UP000190962">
    <property type="component" value="Unassembled WGS sequence"/>
</dbReference>
<comment type="subcellular location">
    <subcellularLocation>
        <location evidence="1">Cell outer membrane</location>
        <topology evidence="1">Multi-pass membrane protein</topology>
    </subcellularLocation>
</comment>